<name>A0A7S0NVX4_9EUKA</name>
<dbReference type="GO" id="GO:0009523">
    <property type="term" value="C:photosystem II"/>
    <property type="evidence" value="ECO:0007669"/>
    <property type="project" value="InterPro"/>
</dbReference>
<dbReference type="SUPFAM" id="SSF101112">
    <property type="entry name" value="Oxygen-evolving enhancer protein 3"/>
    <property type="match status" value="1"/>
</dbReference>
<comment type="subcellular location">
    <subcellularLocation>
        <location evidence="1">Membrane</location>
    </subcellularLocation>
</comment>
<dbReference type="Gene3D" id="1.20.120.290">
    <property type="entry name" value="Oxygen-evolving enhancer protein 3 (PsbQ), four-helix up-down bundle"/>
    <property type="match status" value="1"/>
</dbReference>
<sequence length="213" mass="22887">MLALLAAPLAFTPRAVPGPACRSTVRTQSPLMVEETNSRRELFAKVGAAVLGAAAVDSASAKAGQFGKIGIFGMEDISSPFQPGGPKAGADATFGYAKSSGPKLATGYESDVAREKAAFLESSRRISELQPKIESKTWWFVRDQLRSQAYNMRSSMLALNAVNADKAAALKAYKKYWSEVEMFDLACSKKESALAQKEYGDVLSALKAYTDLI</sequence>
<dbReference type="Pfam" id="PF05757">
    <property type="entry name" value="PsbQ"/>
    <property type="match status" value="1"/>
</dbReference>
<gene>
    <name evidence="5" type="ORF">CLEP1334_LOCUS12451</name>
</gene>
<keyword evidence="4" id="KW-0732">Signal</keyword>
<evidence type="ECO:0000313" key="5">
    <source>
        <dbReference type="EMBL" id="CAD8537169.1"/>
    </source>
</evidence>
<dbReference type="InterPro" id="IPR008797">
    <property type="entry name" value="PSII_PsbQ"/>
</dbReference>
<dbReference type="EMBL" id="HBER01024765">
    <property type="protein sequence ID" value="CAD8537169.1"/>
    <property type="molecule type" value="Transcribed_RNA"/>
</dbReference>
<evidence type="ECO:0000256" key="2">
    <source>
        <dbReference type="ARBA" id="ARBA00023078"/>
    </source>
</evidence>
<evidence type="ECO:0000256" key="4">
    <source>
        <dbReference type="SAM" id="SignalP"/>
    </source>
</evidence>
<protein>
    <submittedName>
        <fullName evidence="5">Uncharacterized protein</fullName>
    </submittedName>
</protein>
<keyword evidence="3" id="KW-0472">Membrane</keyword>
<feature type="signal peptide" evidence="4">
    <location>
        <begin position="1"/>
        <end position="17"/>
    </location>
</feature>
<evidence type="ECO:0000256" key="1">
    <source>
        <dbReference type="ARBA" id="ARBA00004370"/>
    </source>
</evidence>
<proteinExistence type="predicted"/>
<keyword evidence="2" id="KW-0793">Thylakoid</keyword>
<evidence type="ECO:0000256" key="3">
    <source>
        <dbReference type="ARBA" id="ARBA00023136"/>
    </source>
</evidence>
<dbReference type="InterPro" id="IPR023222">
    <property type="entry name" value="PsbQ-like_dom_sf"/>
</dbReference>
<dbReference type="GO" id="GO:0019898">
    <property type="term" value="C:extrinsic component of membrane"/>
    <property type="evidence" value="ECO:0007669"/>
    <property type="project" value="InterPro"/>
</dbReference>
<organism evidence="5">
    <name type="scientific">Calcidiscus leptoporus</name>
    <dbReference type="NCBI Taxonomy" id="127549"/>
    <lineage>
        <taxon>Eukaryota</taxon>
        <taxon>Haptista</taxon>
        <taxon>Haptophyta</taxon>
        <taxon>Prymnesiophyceae</taxon>
        <taxon>Coccolithales</taxon>
        <taxon>Calcidiscaceae</taxon>
        <taxon>Calcidiscus</taxon>
    </lineage>
</organism>
<dbReference type="AlphaFoldDB" id="A0A7S0NVX4"/>
<reference evidence="5" key="1">
    <citation type="submission" date="2021-01" db="EMBL/GenBank/DDBJ databases">
        <authorList>
            <person name="Corre E."/>
            <person name="Pelletier E."/>
            <person name="Niang G."/>
            <person name="Scheremetjew M."/>
            <person name="Finn R."/>
            <person name="Kale V."/>
            <person name="Holt S."/>
            <person name="Cochrane G."/>
            <person name="Meng A."/>
            <person name="Brown T."/>
            <person name="Cohen L."/>
        </authorList>
    </citation>
    <scope>NUCLEOTIDE SEQUENCE</scope>
    <source>
        <strain evidence="5">RCC1130</strain>
    </source>
</reference>
<accession>A0A7S0NVX4</accession>
<feature type="chain" id="PRO_5031460430" evidence="4">
    <location>
        <begin position="18"/>
        <end position="213"/>
    </location>
</feature>
<dbReference type="GO" id="GO:0015979">
    <property type="term" value="P:photosynthesis"/>
    <property type="evidence" value="ECO:0007669"/>
    <property type="project" value="InterPro"/>
</dbReference>
<dbReference type="GO" id="GO:0005509">
    <property type="term" value="F:calcium ion binding"/>
    <property type="evidence" value="ECO:0007669"/>
    <property type="project" value="InterPro"/>
</dbReference>